<dbReference type="GO" id="GO:0016740">
    <property type="term" value="F:transferase activity"/>
    <property type="evidence" value="ECO:0007669"/>
    <property type="project" value="UniProtKB-KW"/>
</dbReference>
<dbReference type="CDD" id="cd00761">
    <property type="entry name" value="Glyco_tranf_GTA_type"/>
    <property type="match status" value="1"/>
</dbReference>
<dbReference type="OrthoDB" id="565316at2"/>
<gene>
    <name evidence="2" type="ORF">D4739_00970</name>
</gene>
<protein>
    <submittedName>
        <fullName evidence="2">Glycosyltransferase family 2 protein</fullName>
    </submittedName>
</protein>
<evidence type="ECO:0000256" key="1">
    <source>
        <dbReference type="SAM" id="MobiDB-lite"/>
    </source>
</evidence>
<organism evidence="2 3">
    <name type="scientific">Nocardioides cavernaquae</name>
    <dbReference type="NCBI Taxonomy" id="2321396"/>
    <lineage>
        <taxon>Bacteria</taxon>
        <taxon>Bacillati</taxon>
        <taxon>Actinomycetota</taxon>
        <taxon>Actinomycetes</taxon>
        <taxon>Propionibacteriales</taxon>
        <taxon>Nocardioidaceae</taxon>
        <taxon>Nocardioides</taxon>
    </lineage>
</organism>
<feature type="compositionally biased region" description="Basic and acidic residues" evidence="1">
    <location>
        <begin position="291"/>
        <end position="304"/>
    </location>
</feature>
<accession>A0A3A5HAN0</accession>
<dbReference type="EMBL" id="QYRP01000002">
    <property type="protein sequence ID" value="RJS47696.1"/>
    <property type="molecule type" value="Genomic_DNA"/>
</dbReference>
<comment type="caution">
    <text evidence="2">The sequence shown here is derived from an EMBL/GenBank/DDBJ whole genome shotgun (WGS) entry which is preliminary data.</text>
</comment>
<feature type="region of interest" description="Disordered" evidence="1">
    <location>
        <begin position="290"/>
        <end position="309"/>
    </location>
</feature>
<dbReference type="AlphaFoldDB" id="A0A3A5HAN0"/>
<dbReference type="Gene3D" id="3.90.550.10">
    <property type="entry name" value="Spore Coat Polysaccharide Biosynthesis Protein SpsA, Chain A"/>
    <property type="match status" value="1"/>
</dbReference>
<dbReference type="Pfam" id="PF13704">
    <property type="entry name" value="Glyco_tranf_2_4"/>
    <property type="match status" value="1"/>
</dbReference>
<dbReference type="Proteomes" id="UP000276542">
    <property type="component" value="Unassembled WGS sequence"/>
</dbReference>
<dbReference type="InterPro" id="IPR029044">
    <property type="entry name" value="Nucleotide-diphossugar_trans"/>
</dbReference>
<sequence length="323" mass="35826">MMVRDEVDIVAAMIEHTLDQGADLIIVTDNASVDGTTEVLEAYAATERVELHHDPLHKKQQSKVVTGMARRARTEHRADWVLNLDADEFLVPVDKQLTVREALSRTSLHLNAFTTEVVNLVGPPAWSGGGIGRLDWRDHRPVEQLHEIGIHAHPTPNCVHRGESDIVVAQGNHFVSLLSNGQPPAEVAMEVYHLPWRSWAQLERKVVNAGKAYEGNPELKPSKNHHGMADYRRYKAGRLQEAYLARTPTRGEIERGVPEGHYEHDGWLSQHLIGLAGRAVLPQQLEAVVGPDRDHPVPDAEHEAGAAAGRRWLAEDRLATAPA</sequence>
<name>A0A3A5HAN0_9ACTN</name>
<keyword evidence="2" id="KW-0808">Transferase</keyword>
<keyword evidence="3" id="KW-1185">Reference proteome</keyword>
<reference evidence="3" key="1">
    <citation type="submission" date="2018-09" db="EMBL/GenBank/DDBJ databases">
        <authorList>
            <person name="Zhu H."/>
        </authorList>
    </citation>
    <scope>NUCLEOTIDE SEQUENCE [LARGE SCALE GENOMIC DNA]</scope>
    <source>
        <strain evidence="3">K1W22B-1</strain>
    </source>
</reference>
<dbReference type="SUPFAM" id="SSF53448">
    <property type="entry name" value="Nucleotide-diphospho-sugar transferases"/>
    <property type="match status" value="1"/>
</dbReference>
<evidence type="ECO:0000313" key="3">
    <source>
        <dbReference type="Proteomes" id="UP000276542"/>
    </source>
</evidence>
<evidence type="ECO:0000313" key="2">
    <source>
        <dbReference type="EMBL" id="RJS47696.1"/>
    </source>
</evidence>
<proteinExistence type="predicted"/>